<evidence type="ECO:0000256" key="1">
    <source>
        <dbReference type="SAM" id="MobiDB-lite"/>
    </source>
</evidence>
<evidence type="ECO:0000313" key="4">
    <source>
        <dbReference type="Proteomes" id="UP001551329"/>
    </source>
</evidence>
<evidence type="ECO:0000259" key="2">
    <source>
        <dbReference type="SMART" id="SM00894"/>
    </source>
</evidence>
<protein>
    <submittedName>
        <fullName evidence="3">Excalibur calcium-binding domain-containing protein</fullName>
    </submittedName>
</protein>
<feature type="domain" description="Excalibur calcium-binding" evidence="2">
    <location>
        <begin position="135"/>
        <end position="171"/>
    </location>
</feature>
<comment type="caution">
    <text evidence="3">The sequence shown here is derived from an EMBL/GenBank/DDBJ whole genome shotgun (WGS) entry which is preliminary data.</text>
</comment>
<dbReference type="Pfam" id="PF05901">
    <property type="entry name" value="Excalibur"/>
    <property type="match status" value="1"/>
</dbReference>
<sequence length="172" mass="18155">MAKTGGPWWLRRTRAVRRWWAQQRVWGKGGVIAGSLLALLFVLAAVLGNEERPAEGPGPGPTENSPVTANTPPTESPVGTASLPVPVRPDQDVPQPSNASTTSTLPEEVPLPPFPEATTPEPAPEESTAEPASAYYENCDEARAAGAAPLLLGEPGYRPGLDRNRDGVACEE</sequence>
<feature type="region of interest" description="Disordered" evidence="1">
    <location>
        <begin position="52"/>
        <end position="133"/>
    </location>
</feature>
<dbReference type="Proteomes" id="UP001551329">
    <property type="component" value="Unassembled WGS sequence"/>
</dbReference>
<gene>
    <name evidence="3" type="ORF">AB0A88_37550</name>
</gene>
<reference evidence="3 4" key="1">
    <citation type="submission" date="2024-06" db="EMBL/GenBank/DDBJ databases">
        <title>The Natural Products Discovery Center: Release of the First 8490 Sequenced Strains for Exploring Actinobacteria Biosynthetic Diversity.</title>
        <authorList>
            <person name="Kalkreuter E."/>
            <person name="Kautsar S.A."/>
            <person name="Yang D."/>
            <person name="Bader C.D."/>
            <person name="Teijaro C.N."/>
            <person name="Fluegel L."/>
            <person name="Davis C.M."/>
            <person name="Simpson J.R."/>
            <person name="Lauterbach L."/>
            <person name="Steele A.D."/>
            <person name="Gui C."/>
            <person name="Meng S."/>
            <person name="Li G."/>
            <person name="Viehrig K."/>
            <person name="Ye F."/>
            <person name="Su P."/>
            <person name="Kiefer A.F."/>
            <person name="Nichols A."/>
            <person name="Cepeda A.J."/>
            <person name="Yan W."/>
            <person name="Fan B."/>
            <person name="Jiang Y."/>
            <person name="Adhikari A."/>
            <person name="Zheng C.-J."/>
            <person name="Schuster L."/>
            <person name="Cowan T.M."/>
            <person name="Smanski M.J."/>
            <person name="Chevrette M.G."/>
            <person name="De Carvalho L.P.S."/>
            <person name="Shen B."/>
        </authorList>
    </citation>
    <scope>NUCLEOTIDE SEQUENCE [LARGE SCALE GENOMIC DNA]</scope>
    <source>
        <strain evidence="3 4">NPDC045974</strain>
    </source>
</reference>
<accession>A0ABV3CLX5</accession>
<name>A0ABV3CLX5_9ACTN</name>
<proteinExistence type="predicted"/>
<evidence type="ECO:0000313" key="3">
    <source>
        <dbReference type="EMBL" id="MEU7075791.1"/>
    </source>
</evidence>
<dbReference type="InterPro" id="IPR008613">
    <property type="entry name" value="Excalibur_Ca-bd_domain"/>
</dbReference>
<organism evidence="3 4">
    <name type="scientific">Streptomyces narbonensis</name>
    <dbReference type="NCBI Taxonomy" id="67333"/>
    <lineage>
        <taxon>Bacteria</taxon>
        <taxon>Bacillati</taxon>
        <taxon>Actinomycetota</taxon>
        <taxon>Actinomycetes</taxon>
        <taxon>Kitasatosporales</taxon>
        <taxon>Streptomycetaceae</taxon>
        <taxon>Streptomyces</taxon>
    </lineage>
</organism>
<dbReference type="RefSeq" id="WP_358478276.1">
    <property type="nucleotide sequence ID" value="NZ_JBEZAE010000047.1"/>
</dbReference>
<feature type="compositionally biased region" description="Polar residues" evidence="1">
    <location>
        <begin position="64"/>
        <end position="79"/>
    </location>
</feature>
<keyword evidence="4" id="KW-1185">Reference proteome</keyword>
<dbReference type="SMART" id="SM00894">
    <property type="entry name" value="Excalibur"/>
    <property type="match status" value="1"/>
</dbReference>
<dbReference type="EMBL" id="JBEZAE010000047">
    <property type="protein sequence ID" value="MEU7075791.1"/>
    <property type="molecule type" value="Genomic_DNA"/>
</dbReference>